<feature type="transmembrane region" description="Helical" evidence="1">
    <location>
        <begin position="46"/>
        <end position="66"/>
    </location>
</feature>
<sequence>MFLVMLCVILLMVSVSSPMKLAFTLTVSSLGVSTLVYSSTASVFPPSALVISFSSGMMILFCYSSTMTSYESKTNPNILASALCLFICPALLVSSSSLLDSPMKKCVMELNTPLLLGMMGLILCCMVAINMSVMDPTKQLMNSY</sequence>
<gene>
    <name evidence="3" type="primary">ND6</name>
</gene>
<proteinExistence type="predicted"/>
<feature type="transmembrane region" description="Helical" evidence="1">
    <location>
        <begin position="114"/>
        <end position="133"/>
    </location>
</feature>
<reference evidence="3" key="1">
    <citation type="submission" date="2020-02" db="EMBL/GenBank/DDBJ databases">
        <authorList>
            <person name="Fang Y."/>
            <person name="Fang W."/>
            <person name="Sun E."/>
        </authorList>
    </citation>
    <scope>NUCLEOTIDE SEQUENCE</scope>
</reference>
<name>A0A8F2WDF8_LEPDS</name>
<keyword evidence="1" id="KW-0472">Membrane</keyword>
<feature type="transmembrane region" description="Helical" evidence="1">
    <location>
        <begin position="78"/>
        <end position="99"/>
    </location>
</feature>
<feature type="chain" id="PRO_5034758942" evidence="2">
    <location>
        <begin position="19"/>
        <end position="144"/>
    </location>
</feature>
<keyword evidence="1" id="KW-0812">Transmembrane</keyword>
<keyword evidence="1" id="KW-1133">Transmembrane helix</keyword>
<keyword evidence="3" id="KW-0496">Mitochondrion</keyword>
<protein>
    <submittedName>
        <fullName evidence="3">NADH dehydrogenase subunit 6</fullName>
    </submittedName>
</protein>
<geneLocation type="mitochondrion" evidence="3"/>
<evidence type="ECO:0000256" key="2">
    <source>
        <dbReference type="SAM" id="SignalP"/>
    </source>
</evidence>
<dbReference type="EMBL" id="MT075728">
    <property type="protein sequence ID" value="QWW33376.1"/>
    <property type="molecule type" value="Genomic_DNA"/>
</dbReference>
<accession>A0A8F2WDF8</accession>
<feature type="signal peptide" evidence="2">
    <location>
        <begin position="1"/>
        <end position="18"/>
    </location>
</feature>
<keyword evidence="2" id="KW-0732">Signal</keyword>
<evidence type="ECO:0000256" key="1">
    <source>
        <dbReference type="SAM" id="Phobius"/>
    </source>
</evidence>
<dbReference type="AlphaFoldDB" id="A0A8F2WDF8"/>
<evidence type="ECO:0000313" key="3">
    <source>
        <dbReference type="EMBL" id="QWW33376.1"/>
    </source>
</evidence>
<organism evidence="3">
    <name type="scientific">Lepidoglyphus destructor</name>
    <name type="common">Storage mite</name>
    <name type="synonym">Glycyphagus destructor</name>
    <dbReference type="NCBI Taxonomy" id="36936"/>
    <lineage>
        <taxon>Eukaryota</taxon>
        <taxon>Metazoa</taxon>
        <taxon>Ecdysozoa</taxon>
        <taxon>Arthropoda</taxon>
        <taxon>Chelicerata</taxon>
        <taxon>Arachnida</taxon>
        <taxon>Acari</taxon>
        <taxon>Acariformes</taxon>
        <taxon>Sarcoptiformes</taxon>
        <taxon>Astigmata</taxon>
        <taxon>Glycyphagoidea</taxon>
        <taxon>Glycyphagidae</taxon>
        <taxon>Lepidoglyphus</taxon>
    </lineage>
</organism>